<dbReference type="EMBL" id="CP036298">
    <property type="protein sequence ID" value="QDV27498.1"/>
    <property type="molecule type" value="Genomic_DNA"/>
</dbReference>
<feature type="region of interest" description="Disordered" evidence="1">
    <location>
        <begin position="91"/>
        <end position="110"/>
    </location>
</feature>
<evidence type="ECO:0000313" key="3">
    <source>
        <dbReference type="EMBL" id="QDV27498.1"/>
    </source>
</evidence>
<gene>
    <name evidence="3" type="ORF">Q31a_58870</name>
</gene>
<dbReference type="RefSeq" id="WP_145084984.1">
    <property type="nucleotide sequence ID" value="NZ_CP036298.1"/>
</dbReference>
<protein>
    <submittedName>
        <fullName evidence="3">Uncharacterized protein</fullName>
    </submittedName>
</protein>
<evidence type="ECO:0000256" key="2">
    <source>
        <dbReference type="SAM" id="Phobius"/>
    </source>
</evidence>
<keyword evidence="2" id="KW-0812">Transmembrane</keyword>
<feature type="transmembrane region" description="Helical" evidence="2">
    <location>
        <begin position="49"/>
        <end position="74"/>
    </location>
</feature>
<dbReference type="AlphaFoldDB" id="A0A518GG23"/>
<dbReference type="Proteomes" id="UP000318017">
    <property type="component" value="Chromosome"/>
</dbReference>
<organism evidence="3 4">
    <name type="scientific">Aureliella helgolandensis</name>
    <dbReference type="NCBI Taxonomy" id="2527968"/>
    <lineage>
        <taxon>Bacteria</taxon>
        <taxon>Pseudomonadati</taxon>
        <taxon>Planctomycetota</taxon>
        <taxon>Planctomycetia</taxon>
        <taxon>Pirellulales</taxon>
        <taxon>Pirellulaceae</taxon>
        <taxon>Aureliella</taxon>
    </lineage>
</organism>
<evidence type="ECO:0000256" key="1">
    <source>
        <dbReference type="SAM" id="MobiDB-lite"/>
    </source>
</evidence>
<keyword evidence="2" id="KW-0472">Membrane</keyword>
<proteinExistence type="predicted"/>
<keyword evidence="4" id="KW-1185">Reference proteome</keyword>
<reference evidence="3 4" key="1">
    <citation type="submission" date="2019-02" db="EMBL/GenBank/DDBJ databases">
        <title>Deep-cultivation of Planctomycetes and their phenomic and genomic characterization uncovers novel biology.</title>
        <authorList>
            <person name="Wiegand S."/>
            <person name="Jogler M."/>
            <person name="Boedeker C."/>
            <person name="Pinto D."/>
            <person name="Vollmers J."/>
            <person name="Rivas-Marin E."/>
            <person name="Kohn T."/>
            <person name="Peeters S.H."/>
            <person name="Heuer A."/>
            <person name="Rast P."/>
            <person name="Oberbeckmann S."/>
            <person name="Bunk B."/>
            <person name="Jeske O."/>
            <person name="Meyerdierks A."/>
            <person name="Storesund J.E."/>
            <person name="Kallscheuer N."/>
            <person name="Luecker S."/>
            <person name="Lage O.M."/>
            <person name="Pohl T."/>
            <person name="Merkel B.J."/>
            <person name="Hornburger P."/>
            <person name="Mueller R.-W."/>
            <person name="Bruemmer F."/>
            <person name="Labrenz M."/>
            <person name="Spormann A.M."/>
            <person name="Op den Camp H."/>
            <person name="Overmann J."/>
            <person name="Amann R."/>
            <person name="Jetten M.S.M."/>
            <person name="Mascher T."/>
            <person name="Medema M.H."/>
            <person name="Devos D.P."/>
            <person name="Kaster A.-K."/>
            <person name="Ovreas L."/>
            <person name="Rohde M."/>
            <person name="Galperin M.Y."/>
            <person name="Jogler C."/>
        </authorList>
    </citation>
    <scope>NUCLEOTIDE SEQUENCE [LARGE SCALE GENOMIC DNA]</scope>
    <source>
        <strain evidence="3 4">Q31a</strain>
    </source>
</reference>
<sequence precursor="true">MSSELDEVTSPQPWLPKVGMIWFFIVATLVAIALGVVRAAEQGQALATGLAFTGVFVLCFFLLGGLCFGLAYLLGVMEKAITGPAALPQNPFADDSPPAQILPPKSVTPQ</sequence>
<keyword evidence="2" id="KW-1133">Transmembrane helix</keyword>
<name>A0A518GG23_9BACT</name>
<evidence type="ECO:0000313" key="4">
    <source>
        <dbReference type="Proteomes" id="UP000318017"/>
    </source>
</evidence>
<dbReference type="KEGG" id="ahel:Q31a_58870"/>
<accession>A0A518GG23</accession>
<feature type="transmembrane region" description="Helical" evidence="2">
    <location>
        <begin position="20"/>
        <end position="37"/>
    </location>
</feature>